<evidence type="ECO:0000313" key="2">
    <source>
        <dbReference type="EMBL" id="MBB6443563.1"/>
    </source>
</evidence>
<proteinExistence type="predicted"/>
<evidence type="ECO:0008006" key="4">
    <source>
        <dbReference type="Google" id="ProtNLM"/>
    </source>
</evidence>
<evidence type="ECO:0000256" key="1">
    <source>
        <dbReference type="SAM" id="MobiDB-lite"/>
    </source>
</evidence>
<dbReference type="Pfam" id="PF14153">
    <property type="entry name" value="Spore_coat_CotO"/>
    <property type="match status" value="1"/>
</dbReference>
<protein>
    <recommendedName>
        <fullName evidence="4">Spore coat protein CotO</fullName>
    </recommendedName>
</protein>
<keyword evidence="3" id="KW-1185">Reference proteome</keyword>
<dbReference type="RefSeq" id="WP_184521554.1">
    <property type="nucleotide sequence ID" value="NZ_JACHGK010000001.1"/>
</dbReference>
<organism evidence="2 3">
    <name type="scientific">Bacillus benzoevorans</name>
    <dbReference type="NCBI Taxonomy" id="1456"/>
    <lineage>
        <taxon>Bacteria</taxon>
        <taxon>Bacillati</taxon>
        <taxon>Bacillota</taxon>
        <taxon>Bacilli</taxon>
        <taxon>Bacillales</taxon>
        <taxon>Bacillaceae</taxon>
        <taxon>Bacillus</taxon>
    </lineage>
</organism>
<feature type="compositionally biased region" description="Polar residues" evidence="1">
    <location>
        <begin position="39"/>
        <end position="57"/>
    </location>
</feature>
<gene>
    <name evidence="2" type="ORF">HNR53_000151</name>
</gene>
<name>A0A7X0LTJ9_9BACI</name>
<dbReference type="EMBL" id="JACHGK010000001">
    <property type="protein sequence ID" value="MBB6443563.1"/>
    <property type="molecule type" value="Genomic_DNA"/>
</dbReference>
<sequence length="214" mass="24856">MPKKTPEPLLYIQQPEIDFPESDMQEIYMIKKTEGKSQMNNVVQTQKNGSLKDSAQTETEEDFSLQNEPLLEKLTGFKQDSLDKTEELPNLASPEGMDLADGHLELQQIIANYELERRYETESKPLSSKKRHTVSLKRVKSFKEMDMEEKLEYLEHFPKQLPPAPCIFTTGNRFIRGFLLSKMEHEIEIKTFDEKALQISISELKDIQMIGEEK</sequence>
<accession>A0A7X0LTJ9</accession>
<reference evidence="2 3" key="1">
    <citation type="submission" date="2020-08" db="EMBL/GenBank/DDBJ databases">
        <title>Genomic Encyclopedia of Type Strains, Phase IV (KMG-IV): sequencing the most valuable type-strain genomes for metagenomic binning, comparative biology and taxonomic classification.</title>
        <authorList>
            <person name="Goeker M."/>
        </authorList>
    </citation>
    <scope>NUCLEOTIDE SEQUENCE [LARGE SCALE GENOMIC DNA]</scope>
    <source>
        <strain evidence="2 3">DSM 5391</strain>
    </source>
</reference>
<dbReference type="InterPro" id="IPR025439">
    <property type="entry name" value="Spore_coat_CotO"/>
</dbReference>
<evidence type="ECO:0000313" key="3">
    <source>
        <dbReference type="Proteomes" id="UP000531594"/>
    </source>
</evidence>
<feature type="region of interest" description="Disordered" evidence="1">
    <location>
        <begin position="39"/>
        <end position="64"/>
    </location>
</feature>
<comment type="caution">
    <text evidence="2">The sequence shown here is derived from an EMBL/GenBank/DDBJ whole genome shotgun (WGS) entry which is preliminary data.</text>
</comment>
<dbReference type="Proteomes" id="UP000531594">
    <property type="component" value="Unassembled WGS sequence"/>
</dbReference>
<dbReference type="AlphaFoldDB" id="A0A7X0LTJ9"/>